<keyword evidence="3 7" id="KW-0853">WD repeat</keyword>
<comment type="subcellular location">
    <subcellularLocation>
        <location evidence="1">Cytoplasm</location>
    </subcellularLocation>
</comment>
<comment type="similarity">
    <text evidence="6">Belongs to the WD repeat WDR6 family.</text>
</comment>
<keyword evidence="5" id="KW-0677">Repeat</keyword>
<dbReference type="Proteomes" id="UP001358417">
    <property type="component" value="Unassembled WGS sequence"/>
</dbReference>
<evidence type="ECO:0000256" key="2">
    <source>
        <dbReference type="ARBA" id="ARBA00022490"/>
    </source>
</evidence>
<evidence type="ECO:0000256" key="6">
    <source>
        <dbReference type="ARBA" id="ARBA00038255"/>
    </source>
</evidence>
<dbReference type="SMART" id="SM00320">
    <property type="entry name" value="WD40"/>
    <property type="match status" value="6"/>
</dbReference>
<feature type="repeat" description="WD" evidence="7">
    <location>
        <begin position="218"/>
        <end position="259"/>
    </location>
</feature>
<dbReference type="InterPro" id="IPR019775">
    <property type="entry name" value="WD40_repeat_CS"/>
</dbReference>
<keyword evidence="4" id="KW-0819">tRNA processing</keyword>
<dbReference type="SUPFAM" id="SSF50978">
    <property type="entry name" value="WD40 repeat-like"/>
    <property type="match status" value="2"/>
</dbReference>
<keyword evidence="2" id="KW-0963">Cytoplasm</keyword>
<evidence type="ECO:0008006" key="10">
    <source>
        <dbReference type="Google" id="ProtNLM"/>
    </source>
</evidence>
<protein>
    <recommendedName>
        <fullName evidence="10">WD repeat protein</fullName>
    </recommendedName>
</protein>
<evidence type="ECO:0000256" key="1">
    <source>
        <dbReference type="ARBA" id="ARBA00004496"/>
    </source>
</evidence>
<sequence>MLPSQASCLPVTALLPLECGQRNFVLVGQGPWLCAYDDAGVQTVCAQIFDVQPIQGFEIIPEKAAQNVPPQVAIAVWGGRWVRYGYLKPFEPDSVSSRLTFIPKPLFDAQDWILKIVAFHDDAPEHGQSPMTNSFMLTAHNTLLEVNPWADGEFGPGSCNVVSKVHGPQSFLYAADIKVIEVNHIIIASGTVFGEVITWTCQRSTTSGSWLAVPRHRYNGHRGSIFGVAISNPLSLNGTITRLMASCSDDRTIRVWDISDCDHSAALTHPEHLPVTTGFGHSETSDNLQLAASWGHASRIWNITFDVRQTTSGQDDVLLLSRGEDATCQLWSLIRVTNSNQGPSFVLQPVLQDRHHNGKNIWSFAQRRVGSSTKVYTGGADGQVILRNIGDGKTVFLHTSRPFKDITGSKKALKHYNIVTHEECIATTDSGELFMLTNNGVENSLNWTRILDPDSSMSLVIRYLRRNSLALLGMQNGSLAFLHLANYQLLPISSSLPGAISSIDIAYESRSGDSSMTSVIACLANKEVFVLWIETTPPPLRVKVVSLNLPDTFTVTASCYDPGAEVLLLGSRAGALAVYSRFRSDECSATIPTCFRHIHGEDSVTSIKILTTKYQPDRSFQRRIYVLTTGRDGYYAVHCVEWDSNTGISQSHLSTLHRSAPPFGPNVEGSYFTNSCAGSEAQTSDLILYGFRSTSYVVWNETQQSTLLSVECGGSHRSWSYSDTHDQMGDEVLQSIGHTSNVTDPVRTFVWTKAGNFNWYSVRGSPHRSIVKGGHGREIKALASCRGFSRPELQALPIVATGSEDTNIQMFALSTDQPEAHGNTIFQPLAILKGHTTGLQHLAFSSSGTYLFSSAGCEEFFVWKLTFNVPFIGVGVVLQDQMQKEAEDSDARIMSFDQKDISDLSSVEGYQEPTFLMTLAYSNGKVKIIKYTPGGDRGQGKFETLTEIVYGSFCLMQALLLSSDTTPDGRLLDMHILSAGTNGVLNISFFHLDDVQTITPRIEPHRVHQSSILSMDTVALNQNTWLAATGGDDNALGLTVISRATSMTGSSATRARSVCIAKAHAAALTALQIAEVKSTSTGFNLKIISVGNDQRLNVWEVEVSSQFLADVEDKLMIGLKVKRVHAEWTAVADVSAIELVKVDGEGDKPGDEEQSPAASRRRVMVVGVGMELRDVSPYLVQT</sequence>
<evidence type="ECO:0000313" key="9">
    <source>
        <dbReference type="Proteomes" id="UP001358417"/>
    </source>
</evidence>
<dbReference type="Pfam" id="PF00400">
    <property type="entry name" value="WD40"/>
    <property type="match status" value="2"/>
</dbReference>
<dbReference type="InterPro" id="IPR001680">
    <property type="entry name" value="WD40_rpt"/>
</dbReference>
<accession>A0AAV9NSZ3</accession>
<evidence type="ECO:0000256" key="4">
    <source>
        <dbReference type="ARBA" id="ARBA00022694"/>
    </source>
</evidence>
<dbReference type="GeneID" id="89968247"/>
<feature type="repeat" description="WD" evidence="7">
    <location>
        <begin position="832"/>
        <end position="865"/>
    </location>
</feature>
<comment type="caution">
    <text evidence="8">The sequence shown here is derived from an EMBL/GenBank/DDBJ whole genome shotgun (WGS) entry which is preliminary data.</text>
</comment>
<dbReference type="InterPro" id="IPR051973">
    <property type="entry name" value="tRNA_Anticodon_Mtase-Reg"/>
</dbReference>
<reference evidence="8 9" key="1">
    <citation type="submission" date="2023-08" db="EMBL/GenBank/DDBJ databases">
        <title>Black Yeasts Isolated from many extreme environments.</title>
        <authorList>
            <person name="Coleine C."/>
            <person name="Stajich J.E."/>
            <person name="Selbmann L."/>
        </authorList>
    </citation>
    <scope>NUCLEOTIDE SEQUENCE [LARGE SCALE GENOMIC DNA]</scope>
    <source>
        <strain evidence="8 9">CCFEE 5792</strain>
    </source>
</reference>
<dbReference type="Gene3D" id="2.130.10.10">
    <property type="entry name" value="YVTN repeat-like/Quinoprotein amine dehydrogenase"/>
    <property type="match status" value="2"/>
</dbReference>
<evidence type="ECO:0000256" key="3">
    <source>
        <dbReference type="ARBA" id="ARBA00022574"/>
    </source>
</evidence>
<dbReference type="InterPro" id="IPR015943">
    <property type="entry name" value="WD40/YVTN_repeat-like_dom_sf"/>
</dbReference>
<keyword evidence="9" id="KW-1185">Reference proteome</keyword>
<dbReference type="PANTHER" id="PTHR14344">
    <property type="entry name" value="WD REPEAT PROTEIN"/>
    <property type="match status" value="1"/>
</dbReference>
<dbReference type="AlphaFoldDB" id="A0AAV9NSZ3"/>
<dbReference type="InterPro" id="IPR036322">
    <property type="entry name" value="WD40_repeat_dom_sf"/>
</dbReference>
<dbReference type="GO" id="GO:0005737">
    <property type="term" value="C:cytoplasm"/>
    <property type="evidence" value="ECO:0007669"/>
    <property type="project" value="UniProtKB-SubCell"/>
</dbReference>
<evidence type="ECO:0000256" key="7">
    <source>
        <dbReference type="PROSITE-ProRule" id="PRU00221"/>
    </source>
</evidence>
<proteinExistence type="inferred from homology"/>
<dbReference type="EMBL" id="JAVRRD010000001">
    <property type="protein sequence ID" value="KAK5064192.1"/>
    <property type="molecule type" value="Genomic_DNA"/>
</dbReference>
<evidence type="ECO:0000256" key="5">
    <source>
        <dbReference type="ARBA" id="ARBA00022737"/>
    </source>
</evidence>
<gene>
    <name evidence="8" type="ORF">LTR84_000025</name>
</gene>
<name>A0AAV9NSZ3_9EURO</name>
<dbReference type="RefSeq" id="XP_064711516.1">
    <property type="nucleotide sequence ID" value="XM_064843656.1"/>
</dbReference>
<dbReference type="PANTHER" id="PTHR14344:SF3">
    <property type="entry name" value="WD REPEAT-CONTAINING PROTEIN 6"/>
    <property type="match status" value="1"/>
</dbReference>
<evidence type="ECO:0000313" key="8">
    <source>
        <dbReference type="EMBL" id="KAK5064192.1"/>
    </source>
</evidence>
<organism evidence="8 9">
    <name type="scientific">Exophiala bonariae</name>
    <dbReference type="NCBI Taxonomy" id="1690606"/>
    <lineage>
        <taxon>Eukaryota</taxon>
        <taxon>Fungi</taxon>
        <taxon>Dikarya</taxon>
        <taxon>Ascomycota</taxon>
        <taxon>Pezizomycotina</taxon>
        <taxon>Eurotiomycetes</taxon>
        <taxon>Chaetothyriomycetidae</taxon>
        <taxon>Chaetothyriales</taxon>
        <taxon>Herpotrichiellaceae</taxon>
        <taxon>Exophiala</taxon>
    </lineage>
</organism>
<dbReference type="PROSITE" id="PS00678">
    <property type="entry name" value="WD_REPEATS_1"/>
    <property type="match status" value="1"/>
</dbReference>
<dbReference type="PROSITE" id="PS50082">
    <property type="entry name" value="WD_REPEATS_2"/>
    <property type="match status" value="2"/>
</dbReference>
<dbReference type="GO" id="GO:0030488">
    <property type="term" value="P:tRNA methylation"/>
    <property type="evidence" value="ECO:0007669"/>
    <property type="project" value="TreeGrafter"/>
</dbReference>